<evidence type="ECO:0000256" key="5">
    <source>
        <dbReference type="ARBA" id="ARBA00022989"/>
    </source>
</evidence>
<dbReference type="GO" id="GO:0005886">
    <property type="term" value="C:plasma membrane"/>
    <property type="evidence" value="ECO:0007669"/>
    <property type="project" value="UniProtKB-SubCell"/>
</dbReference>
<dbReference type="RefSeq" id="WP_169073917.1">
    <property type="nucleotide sequence ID" value="NZ_JABBXH010000001.1"/>
</dbReference>
<dbReference type="Proteomes" id="UP000568664">
    <property type="component" value="Unassembled WGS sequence"/>
</dbReference>
<proteinExistence type="predicted"/>
<dbReference type="PANTHER" id="PTHR30414:SF0">
    <property type="entry name" value="MINICONDUCTANCE MECHANOSENSITIVE CHANNEL YBDG"/>
    <property type="match status" value="1"/>
</dbReference>
<dbReference type="InterPro" id="IPR030192">
    <property type="entry name" value="YbdG"/>
</dbReference>
<feature type="transmembrane region" description="Helical" evidence="10">
    <location>
        <begin position="168"/>
        <end position="185"/>
    </location>
</feature>
<dbReference type="PANTHER" id="PTHR30414">
    <property type="entry name" value="MINICONDUCTANCE MECHANOSENSITIVE CHANNEL YBDG"/>
    <property type="match status" value="1"/>
</dbReference>
<sequence>MNQWITQTLTQLGWPSAHLPLGSHLVGFAALLFIALASHYIVKHRILVLIRTLVEKSKNQWDDLLVQHQVFSKISLIVPFFLLFLLTPLLLPESSALIPIIKVAARVAIIFQIARCICAILDVIKSIYLAKAKARYLPLNATVQLIKLAIYLIATILAVSVIVDRSPIFLLSGLGALTAVLLLVFQDTIKGLVASIQIAANKMVAPGDWVELPQYGADGDVLEIGLNTVKIQNFDRTVTTVPTYALISGSFKNWRDMFNSGGRRIKRAIKVDIASVKFCQKEDIEHLSSISLLKPYLAKKSEEINQHHQANGISPEDKLNQRQLTNIGTFRAYIEAYLAQHKKVHHEMTCMVRQLAPTSTGVPLELYFFSNDQNWVSYEGIQADIFDHLYAIAPEFGLRIFQHPTGFDWQKN</sequence>
<name>A0A7Y0L9U8_9GAMM</name>
<evidence type="ECO:0000256" key="2">
    <source>
        <dbReference type="ARBA" id="ARBA00022475"/>
    </source>
</evidence>
<organism evidence="12 13">
    <name type="scientific">Thalassotalea algicola</name>
    <dbReference type="NCBI Taxonomy" id="2716224"/>
    <lineage>
        <taxon>Bacteria</taxon>
        <taxon>Pseudomonadati</taxon>
        <taxon>Pseudomonadota</taxon>
        <taxon>Gammaproteobacteria</taxon>
        <taxon>Alteromonadales</taxon>
        <taxon>Colwelliaceae</taxon>
        <taxon>Thalassotalea</taxon>
    </lineage>
</organism>
<dbReference type="GO" id="GO:0071470">
    <property type="term" value="P:cellular response to osmotic stress"/>
    <property type="evidence" value="ECO:0007669"/>
    <property type="project" value="InterPro"/>
</dbReference>
<feature type="domain" description="Mechanosensitive ion channel MscS" evidence="11">
    <location>
        <begin position="187"/>
        <end position="255"/>
    </location>
</feature>
<evidence type="ECO:0000256" key="6">
    <source>
        <dbReference type="ARBA" id="ARBA00023016"/>
    </source>
</evidence>
<dbReference type="Gene3D" id="2.30.30.60">
    <property type="match status" value="1"/>
</dbReference>
<dbReference type="SUPFAM" id="SSF50182">
    <property type="entry name" value="Sm-like ribonucleoproteins"/>
    <property type="match status" value="1"/>
</dbReference>
<feature type="transmembrane region" description="Helical" evidence="10">
    <location>
        <begin position="70"/>
        <end position="91"/>
    </location>
</feature>
<protein>
    <recommendedName>
        <fullName evidence="8">Mechanosensing system component YbdG</fullName>
    </recommendedName>
    <alternativeName>
        <fullName evidence="9">Mechanosensitive channel homolog YbdG</fullName>
    </alternativeName>
</protein>
<keyword evidence="6" id="KW-0346">Stress response</keyword>
<evidence type="ECO:0000256" key="1">
    <source>
        <dbReference type="ARBA" id="ARBA00004429"/>
    </source>
</evidence>
<accession>A0A7Y0L9U8</accession>
<evidence type="ECO:0000256" key="4">
    <source>
        <dbReference type="ARBA" id="ARBA00022692"/>
    </source>
</evidence>
<dbReference type="InterPro" id="IPR010920">
    <property type="entry name" value="LSM_dom_sf"/>
</dbReference>
<evidence type="ECO:0000313" key="13">
    <source>
        <dbReference type="Proteomes" id="UP000568664"/>
    </source>
</evidence>
<evidence type="ECO:0000256" key="3">
    <source>
        <dbReference type="ARBA" id="ARBA00022519"/>
    </source>
</evidence>
<evidence type="ECO:0000256" key="8">
    <source>
        <dbReference type="ARBA" id="ARBA00093630"/>
    </source>
</evidence>
<evidence type="ECO:0000256" key="7">
    <source>
        <dbReference type="ARBA" id="ARBA00023136"/>
    </source>
</evidence>
<dbReference type="InterPro" id="IPR023408">
    <property type="entry name" value="MscS_beta-dom_sf"/>
</dbReference>
<dbReference type="Pfam" id="PF00924">
    <property type="entry name" value="MS_channel_2nd"/>
    <property type="match status" value="1"/>
</dbReference>
<keyword evidence="4 10" id="KW-0812">Transmembrane</keyword>
<dbReference type="FunFam" id="2.30.30.60:FF:000002">
    <property type="entry name" value="Mechanosensitive ion channel family protein"/>
    <property type="match status" value="1"/>
</dbReference>
<keyword evidence="13" id="KW-1185">Reference proteome</keyword>
<feature type="transmembrane region" description="Helical" evidence="10">
    <location>
        <begin position="103"/>
        <end position="124"/>
    </location>
</feature>
<reference evidence="12 13" key="1">
    <citation type="submission" date="2020-04" db="EMBL/GenBank/DDBJ databases">
        <title>Thalassotalea sp. M1531, isolated from the surface of marine red alga.</title>
        <authorList>
            <person name="Pang L."/>
            <person name="Lu D.-C."/>
        </authorList>
    </citation>
    <scope>NUCLEOTIDE SEQUENCE [LARGE SCALE GENOMIC DNA]</scope>
    <source>
        <strain evidence="12 13">M1531</strain>
    </source>
</reference>
<evidence type="ECO:0000256" key="10">
    <source>
        <dbReference type="SAM" id="Phobius"/>
    </source>
</evidence>
<dbReference type="GO" id="GO:0008381">
    <property type="term" value="F:mechanosensitive monoatomic ion channel activity"/>
    <property type="evidence" value="ECO:0007669"/>
    <property type="project" value="InterPro"/>
</dbReference>
<feature type="transmembrane region" description="Helical" evidence="10">
    <location>
        <begin position="145"/>
        <end position="162"/>
    </location>
</feature>
<dbReference type="InterPro" id="IPR006685">
    <property type="entry name" value="MscS_channel_2nd"/>
</dbReference>
<gene>
    <name evidence="12" type="ORF">HII17_03550</name>
</gene>
<comment type="subcellular location">
    <subcellularLocation>
        <location evidence="1">Cell inner membrane</location>
        <topology evidence="1">Multi-pass membrane protein</topology>
    </subcellularLocation>
</comment>
<dbReference type="AlphaFoldDB" id="A0A7Y0L9U8"/>
<evidence type="ECO:0000256" key="9">
    <source>
        <dbReference type="ARBA" id="ARBA00093659"/>
    </source>
</evidence>
<dbReference type="EMBL" id="JABBXH010000001">
    <property type="protein sequence ID" value="NMP30628.1"/>
    <property type="molecule type" value="Genomic_DNA"/>
</dbReference>
<keyword evidence="3" id="KW-0997">Cell inner membrane</keyword>
<keyword evidence="2" id="KW-1003">Cell membrane</keyword>
<feature type="transmembrane region" description="Helical" evidence="10">
    <location>
        <begin position="21"/>
        <end position="42"/>
    </location>
</feature>
<evidence type="ECO:0000313" key="12">
    <source>
        <dbReference type="EMBL" id="NMP30628.1"/>
    </source>
</evidence>
<keyword evidence="5 10" id="KW-1133">Transmembrane helix</keyword>
<evidence type="ECO:0000259" key="11">
    <source>
        <dbReference type="Pfam" id="PF00924"/>
    </source>
</evidence>
<keyword evidence="7 10" id="KW-0472">Membrane</keyword>
<comment type="caution">
    <text evidence="12">The sequence shown here is derived from an EMBL/GenBank/DDBJ whole genome shotgun (WGS) entry which is preliminary data.</text>
</comment>